<protein>
    <submittedName>
        <fullName evidence="1">Uncharacterized protein</fullName>
    </submittedName>
</protein>
<proteinExistence type="predicted"/>
<dbReference type="AlphaFoldDB" id="A0AAV4SU98"/>
<organism evidence="1 2">
    <name type="scientific">Caerostris darwini</name>
    <dbReference type="NCBI Taxonomy" id="1538125"/>
    <lineage>
        <taxon>Eukaryota</taxon>
        <taxon>Metazoa</taxon>
        <taxon>Ecdysozoa</taxon>
        <taxon>Arthropoda</taxon>
        <taxon>Chelicerata</taxon>
        <taxon>Arachnida</taxon>
        <taxon>Araneae</taxon>
        <taxon>Araneomorphae</taxon>
        <taxon>Entelegynae</taxon>
        <taxon>Araneoidea</taxon>
        <taxon>Araneidae</taxon>
        <taxon>Caerostris</taxon>
    </lineage>
</organism>
<reference evidence="1 2" key="1">
    <citation type="submission" date="2021-06" db="EMBL/GenBank/DDBJ databases">
        <title>Caerostris darwini draft genome.</title>
        <authorList>
            <person name="Kono N."/>
            <person name="Arakawa K."/>
        </authorList>
    </citation>
    <scope>NUCLEOTIDE SEQUENCE [LARGE SCALE GENOMIC DNA]</scope>
</reference>
<evidence type="ECO:0000313" key="2">
    <source>
        <dbReference type="Proteomes" id="UP001054837"/>
    </source>
</evidence>
<keyword evidence="2" id="KW-1185">Reference proteome</keyword>
<accession>A0AAV4SU98</accession>
<name>A0AAV4SU98_9ARAC</name>
<dbReference type="EMBL" id="BPLQ01008352">
    <property type="protein sequence ID" value="GIY36726.1"/>
    <property type="molecule type" value="Genomic_DNA"/>
</dbReference>
<comment type="caution">
    <text evidence="1">The sequence shown here is derived from an EMBL/GenBank/DDBJ whole genome shotgun (WGS) entry which is preliminary data.</text>
</comment>
<dbReference type="Proteomes" id="UP001054837">
    <property type="component" value="Unassembled WGS sequence"/>
</dbReference>
<gene>
    <name evidence="1" type="ORF">CDAR_205001</name>
</gene>
<sequence>MDGDSTEREMGVSIRSKPFRCPNGNSLEFGKLQRDPEIYPGTRHCKDSRPFLPLAYGNGFLHKTAAEDNEILDEGREI</sequence>
<evidence type="ECO:0000313" key="1">
    <source>
        <dbReference type="EMBL" id="GIY36726.1"/>
    </source>
</evidence>